<dbReference type="GO" id="GO:0034475">
    <property type="term" value="P:U4 snRNA 3'-end processing"/>
    <property type="evidence" value="ECO:0007669"/>
    <property type="project" value="TreeGrafter"/>
</dbReference>
<keyword evidence="7" id="KW-0694">RNA-binding</keyword>
<dbReference type="EMBL" id="JAMWBK010000001">
    <property type="protein sequence ID" value="KAJ8908539.1"/>
    <property type="molecule type" value="Genomic_DNA"/>
</dbReference>
<evidence type="ECO:0000256" key="2">
    <source>
        <dbReference type="ARBA" id="ARBA00004496"/>
    </source>
</evidence>
<reference evidence="11 12" key="1">
    <citation type="journal article" date="2023" name="Nat. Commun.">
        <title>Origin of minicircular mitochondrial genomes in red algae.</title>
        <authorList>
            <person name="Lee Y."/>
            <person name="Cho C.H."/>
            <person name="Lee Y.M."/>
            <person name="Park S.I."/>
            <person name="Yang J.H."/>
            <person name="West J.A."/>
            <person name="Bhattacharya D."/>
            <person name="Yoon H.S."/>
        </authorList>
    </citation>
    <scope>NUCLEOTIDE SEQUENCE [LARGE SCALE GENOMIC DNA]</scope>
    <source>
        <strain evidence="11 12">CCMP1338</strain>
        <tissue evidence="11">Whole cell</tissue>
    </source>
</reference>
<keyword evidence="12" id="KW-1185">Reference proteome</keyword>
<comment type="subcellular location">
    <subcellularLocation>
        <location evidence="2">Cytoplasm</location>
    </subcellularLocation>
    <subcellularLocation>
        <location evidence="1">Nucleus</location>
    </subcellularLocation>
</comment>
<dbReference type="SUPFAM" id="SSF55666">
    <property type="entry name" value="Ribonuclease PH domain 2-like"/>
    <property type="match status" value="1"/>
</dbReference>
<keyword evidence="6" id="KW-0271">Exosome</keyword>
<evidence type="ECO:0000256" key="8">
    <source>
        <dbReference type="ARBA" id="ARBA00023242"/>
    </source>
</evidence>
<dbReference type="PANTHER" id="PTHR11953">
    <property type="entry name" value="EXOSOME COMPLEX COMPONENT"/>
    <property type="match status" value="1"/>
</dbReference>
<evidence type="ECO:0000259" key="9">
    <source>
        <dbReference type="Pfam" id="PF01138"/>
    </source>
</evidence>
<proteinExistence type="inferred from homology"/>
<sequence>MGLREFDYGPLVSVERGTEVTTRERKRQWNELRPLFMRTRMVSHAAGSSYLEAENSKVICSVNGPLANTGGRTEAIERAKISCYISRTKFCGLEDDELEKRATTEYEGIVCRALESIVRVEQYPKSTIEVHVLVIEDDGSTLSAAITCACLALADAKIELRELMACCSVVNANGQLLLDPTLDEEKEASGSVLVSYLATSGKVSTVFQTGQLAYDEMAQAVELTISGAREIAVLVRNCLRQRESKDRGL</sequence>
<dbReference type="InterPro" id="IPR036345">
    <property type="entry name" value="ExoRNase_PH_dom2_sf"/>
</dbReference>
<evidence type="ECO:0000256" key="1">
    <source>
        <dbReference type="ARBA" id="ARBA00004123"/>
    </source>
</evidence>
<dbReference type="SUPFAM" id="SSF54211">
    <property type="entry name" value="Ribosomal protein S5 domain 2-like"/>
    <property type="match status" value="1"/>
</dbReference>
<evidence type="ECO:0000313" key="12">
    <source>
        <dbReference type="Proteomes" id="UP001157974"/>
    </source>
</evidence>
<organism evidence="11 12">
    <name type="scientific">Rhodosorus marinus</name>
    <dbReference type="NCBI Taxonomy" id="101924"/>
    <lineage>
        <taxon>Eukaryota</taxon>
        <taxon>Rhodophyta</taxon>
        <taxon>Stylonematophyceae</taxon>
        <taxon>Stylonematales</taxon>
        <taxon>Stylonemataceae</taxon>
        <taxon>Rhodosorus</taxon>
    </lineage>
</organism>
<comment type="similarity">
    <text evidence="3">Belongs to the RNase PH family.</text>
</comment>
<dbReference type="Proteomes" id="UP001157974">
    <property type="component" value="Unassembled WGS sequence"/>
</dbReference>
<dbReference type="CDD" id="cd11371">
    <property type="entry name" value="RNase_PH_MTR3"/>
    <property type="match status" value="1"/>
</dbReference>
<dbReference type="GO" id="GO:0006364">
    <property type="term" value="P:rRNA processing"/>
    <property type="evidence" value="ECO:0007669"/>
    <property type="project" value="UniProtKB-KW"/>
</dbReference>
<evidence type="ECO:0000256" key="6">
    <source>
        <dbReference type="ARBA" id="ARBA00022835"/>
    </source>
</evidence>
<dbReference type="GO" id="GO:0000177">
    <property type="term" value="C:cytoplasmic exosome (RNase complex)"/>
    <property type="evidence" value="ECO:0007669"/>
    <property type="project" value="TreeGrafter"/>
</dbReference>
<dbReference type="Pfam" id="PF01138">
    <property type="entry name" value="RNase_PH"/>
    <property type="match status" value="1"/>
</dbReference>
<dbReference type="AlphaFoldDB" id="A0AAV8V139"/>
<dbReference type="Pfam" id="PF03725">
    <property type="entry name" value="RNase_PH_C"/>
    <property type="match status" value="1"/>
</dbReference>
<protein>
    <submittedName>
        <fullName evidence="11">Uncharacterized protein</fullName>
    </submittedName>
</protein>
<keyword evidence="5" id="KW-0698">rRNA processing</keyword>
<feature type="domain" description="Exoribonuclease phosphorolytic" evidence="9">
    <location>
        <begin position="31"/>
        <end position="159"/>
    </location>
</feature>
<evidence type="ECO:0000256" key="4">
    <source>
        <dbReference type="ARBA" id="ARBA00022490"/>
    </source>
</evidence>
<dbReference type="GO" id="GO:0003723">
    <property type="term" value="F:RNA binding"/>
    <property type="evidence" value="ECO:0007669"/>
    <property type="project" value="UniProtKB-KW"/>
</dbReference>
<dbReference type="GO" id="GO:0016075">
    <property type="term" value="P:rRNA catabolic process"/>
    <property type="evidence" value="ECO:0007669"/>
    <property type="project" value="TreeGrafter"/>
</dbReference>
<dbReference type="InterPro" id="IPR027408">
    <property type="entry name" value="PNPase/RNase_PH_dom_sf"/>
</dbReference>
<dbReference type="GO" id="GO:0005730">
    <property type="term" value="C:nucleolus"/>
    <property type="evidence" value="ECO:0007669"/>
    <property type="project" value="TreeGrafter"/>
</dbReference>
<feature type="domain" description="Exoribonuclease phosphorolytic" evidence="10">
    <location>
        <begin position="164"/>
        <end position="225"/>
    </location>
</feature>
<dbReference type="Gene3D" id="3.30.230.70">
    <property type="entry name" value="GHMP Kinase, N-terminal domain"/>
    <property type="match status" value="1"/>
</dbReference>
<evidence type="ECO:0000313" key="11">
    <source>
        <dbReference type="EMBL" id="KAJ8908539.1"/>
    </source>
</evidence>
<name>A0AAV8V139_9RHOD</name>
<dbReference type="InterPro" id="IPR015847">
    <property type="entry name" value="ExoRNase_PH_dom2"/>
</dbReference>
<keyword evidence="4" id="KW-0963">Cytoplasm</keyword>
<evidence type="ECO:0000256" key="7">
    <source>
        <dbReference type="ARBA" id="ARBA00022884"/>
    </source>
</evidence>
<evidence type="ECO:0000256" key="3">
    <source>
        <dbReference type="ARBA" id="ARBA00006678"/>
    </source>
</evidence>
<dbReference type="InterPro" id="IPR001247">
    <property type="entry name" value="ExoRNase_PH_dom1"/>
</dbReference>
<comment type="caution">
    <text evidence="11">The sequence shown here is derived from an EMBL/GenBank/DDBJ whole genome shotgun (WGS) entry which is preliminary data.</text>
</comment>
<evidence type="ECO:0000256" key="5">
    <source>
        <dbReference type="ARBA" id="ARBA00022552"/>
    </source>
</evidence>
<gene>
    <name evidence="11" type="ORF">NDN08_005245</name>
</gene>
<dbReference type="PANTHER" id="PTHR11953:SF2">
    <property type="entry name" value="EXOSOME COMPLEX COMPONENT MTR3"/>
    <property type="match status" value="1"/>
</dbReference>
<keyword evidence="8" id="KW-0539">Nucleus</keyword>
<dbReference type="GO" id="GO:0000176">
    <property type="term" value="C:nuclear exosome (RNase complex)"/>
    <property type="evidence" value="ECO:0007669"/>
    <property type="project" value="TreeGrafter"/>
</dbReference>
<dbReference type="InterPro" id="IPR050080">
    <property type="entry name" value="RNase_PH"/>
</dbReference>
<dbReference type="GO" id="GO:0071028">
    <property type="term" value="P:nuclear mRNA surveillance"/>
    <property type="evidence" value="ECO:0007669"/>
    <property type="project" value="TreeGrafter"/>
</dbReference>
<dbReference type="InterPro" id="IPR020568">
    <property type="entry name" value="Ribosomal_Su5_D2-typ_SF"/>
</dbReference>
<evidence type="ECO:0000259" key="10">
    <source>
        <dbReference type="Pfam" id="PF03725"/>
    </source>
</evidence>
<dbReference type="GO" id="GO:0071051">
    <property type="term" value="P:poly(A)-dependent snoRNA 3'-end processing"/>
    <property type="evidence" value="ECO:0007669"/>
    <property type="project" value="TreeGrafter"/>
</dbReference>
<accession>A0AAV8V139</accession>